<feature type="compositionally biased region" description="Basic and acidic residues" evidence="1">
    <location>
        <begin position="28"/>
        <end position="44"/>
    </location>
</feature>
<evidence type="ECO:0000313" key="3">
    <source>
        <dbReference type="Proteomes" id="UP000887013"/>
    </source>
</evidence>
<feature type="non-terminal residue" evidence="2">
    <location>
        <position position="1"/>
    </location>
</feature>
<protein>
    <submittedName>
        <fullName evidence="2">Uncharacterized protein</fullName>
    </submittedName>
</protein>
<feature type="region of interest" description="Disordered" evidence="1">
    <location>
        <begin position="16"/>
        <end position="44"/>
    </location>
</feature>
<name>A0A8X6UEK1_NEPPI</name>
<dbReference type="AlphaFoldDB" id="A0A8X6UEK1"/>
<evidence type="ECO:0000256" key="1">
    <source>
        <dbReference type="SAM" id="MobiDB-lite"/>
    </source>
</evidence>
<organism evidence="2 3">
    <name type="scientific">Nephila pilipes</name>
    <name type="common">Giant wood spider</name>
    <name type="synonym">Nephila maculata</name>
    <dbReference type="NCBI Taxonomy" id="299642"/>
    <lineage>
        <taxon>Eukaryota</taxon>
        <taxon>Metazoa</taxon>
        <taxon>Ecdysozoa</taxon>
        <taxon>Arthropoda</taxon>
        <taxon>Chelicerata</taxon>
        <taxon>Arachnida</taxon>
        <taxon>Araneae</taxon>
        <taxon>Araneomorphae</taxon>
        <taxon>Entelegynae</taxon>
        <taxon>Araneoidea</taxon>
        <taxon>Nephilidae</taxon>
        <taxon>Nephila</taxon>
    </lineage>
</organism>
<evidence type="ECO:0000313" key="2">
    <source>
        <dbReference type="EMBL" id="GFU06430.1"/>
    </source>
</evidence>
<accession>A0A8X6UEK1</accession>
<reference evidence="2" key="1">
    <citation type="submission" date="2020-08" db="EMBL/GenBank/DDBJ databases">
        <title>Multicomponent nature underlies the extraordinary mechanical properties of spider dragline silk.</title>
        <authorList>
            <person name="Kono N."/>
            <person name="Nakamura H."/>
            <person name="Mori M."/>
            <person name="Yoshida Y."/>
            <person name="Ohtoshi R."/>
            <person name="Malay A.D."/>
            <person name="Moran D.A.P."/>
            <person name="Tomita M."/>
            <person name="Numata K."/>
            <person name="Arakawa K."/>
        </authorList>
    </citation>
    <scope>NUCLEOTIDE SEQUENCE</scope>
</reference>
<proteinExistence type="predicted"/>
<gene>
    <name evidence="2" type="ORF">NPIL_643491</name>
</gene>
<comment type="caution">
    <text evidence="2">The sequence shown here is derived from an EMBL/GenBank/DDBJ whole genome shotgun (WGS) entry which is preliminary data.</text>
</comment>
<sequence>AFEWKASTLKWKVLNPTSREGAGPKSISDNEKAEEGKEVAHIIT</sequence>
<dbReference type="EMBL" id="BMAW01124109">
    <property type="protein sequence ID" value="GFU06430.1"/>
    <property type="molecule type" value="Genomic_DNA"/>
</dbReference>
<keyword evidence="3" id="KW-1185">Reference proteome</keyword>
<dbReference type="Proteomes" id="UP000887013">
    <property type="component" value="Unassembled WGS sequence"/>
</dbReference>